<dbReference type="PRINTS" id="PR00395">
    <property type="entry name" value="RIBOSOMALS2"/>
</dbReference>
<dbReference type="GO" id="GO:0005763">
    <property type="term" value="C:mitochondrial small ribosomal subunit"/>
    <property type="evidence" value="ECO:0007669"/>
    <property type="project" value="TreeGrafter"/>
</dbReference>
<comment type="similarity">
    <text evidence="1">Belongs to the universal ribosomal protein uS2 family.</text>
</comment>
<dbReference type="InterPro" id="IPR001865">
    <property type="entry name" value="Ribosomal_uS2"/>
</dbReference>
<dbReference type="InterPro" id="IPR023591">
    <property type="entry name" value="Ribosomal_uS2_flav_dom_sf"/>
</dbReference>
<dbReference type="PANTHER" id="PTHR12534">
    <property type="entry name" value="30S RIBOSOMAL PROTEIN S2 PROKARYOTIC AND ORGANELLAR"/>
    <property type="match status" value="1"/>
</dbReference>
<reference evidence="2" key="1">
    <citation type="journal article" date="2019" name="Genome Biol. Evol.">
        <title>Nephromyces represents a diverse and novel lineage of the Apicomplexa that has retained apicoplasts.</title>
        <authorList>
            <person name="Munoz-Gomez S.A."/>
            <person name="Durnin K."/>
            <person name="Eme L."/>
            <person name="Paight C."/>
            <person name="Lane C.E."/>
            <person name="Saffo M.B."/>
            <person name="Slamovits C.H."/>
        </authorList>
    </citation>
    <scope>NUCLEOTIDE SEQUENCE</scope>
    <source>
        <strain evidence="2">638</strain>
    </source>
</reference>
<dbReference type="GO" id="GO:0003735">
    <property type="term" value="F:structural constituent of ribosome"/>
    <property type="evidence" value="ECO:0007669"/>
    <property type="project" value="InterPro"/>
</dbReference>
<dbReference type="AlphaFoldDB" id="A0A5C1H812"/>
<dbReference type="Pfam" id="PF00318">
    <property type="entry name" value="Ribosomal_S2"/>
    <property type="match status" value="1"/>
</dbReference>
<dbReference type="NCBIfam" id="TIGR01011">
    <property type="entry name" value="rpsB_bact"/>
    <property type="match status" value="1"/>
</dbReference>
<keyword evidence="2" id="KW-0687">Ribonucleoprotein</keyword>
<dbReference type="PANTHER" id="PTHR12534:SF0">
    <property type="entry name" value="SMALL RIBOSOMAL SUBUNIT PROTEIN US2M"/>
    <property type="match status" value="1"/>
</dbReference>
<proteinExistence type="inferred from homology"/>
<name>A0A5C1H812_9APIC</name>
<dbReference type="HAMAP" id="MF_00291_B">
    <property type="entry name" value="Ribosomal_uS2_B"/>
    <property type="match status" value="1"/>
</dbReference>
<dbReference type="EMBL" id="MK573204">
    <property type="protein sequence ID" value="QEM01703.1"/>
    <property type="molecule type" value="Genomic_DNA"/>
</dbReference>
<protein>
    <submittedName>
        <fullName evidence="2">30S ribosomal protein S2</fullName>
    </submittedName>
</protein>
<organism evidence="2">
    <name type="scientific">Nephromyces sp. ex Molgula occidentalis</name>
    <dbReference type="NCBI Taxonomy" id="2544991"/>
    <lineage>
        <taxon>Eukaryota</taxon>
        <taxon>Sar</taxon>
        <taxon>Alveolata</taxon>
        <taxon>Apicomplexa</taxon>
        <taxon>Aconoidasida</taxon>
        <taxon>Nephromycida</taxon>
        <taxon>Nephromyces</taxon>
    </lineage>
</organism>
<dbReference type="GO" id="GO:0006412">
    <property type="term" value="P:translation"/>
    <property type="evidence" value="ECO:0007669"/>
    <property type="project" value="InterPro"/>
</dbReference>
<sequence length="237" mass="27995">MNLLTLNDLITHKVHIGHYWSYWDSRCTKFIYKIINNIWIIDLIHTSKALWKAYIFMYKSSLYNQKILFIGSSRYSKNIIKKTALLTNQFYITDTIKPGLFTNWEVIRGNILLLIWLKQVLFLIQHSYVFGTINHTFKDTLFKLYTKLHYKLKNIITFQTIPQILFISDLNTHTLLVKESITLNKILLSIIDTNWNPTDIHIAIPGNDDNLFSVKLICQIITTALIHGLLKRQQYQF</sequence>
<evidence type="ECO:0000256" key="1">
    <source>
        <dbReference type="ARBA" id="ARBA00006242"/>
    </source>
</evidence>
<accession>A0A5C1H812</accession>
<dbReference type="Gene3D" id="1.10.287.610">
    <property type="entry name" value="Helix hairpin bin"/>
    <property type="match status" value="1"/>
</dbReference>
<gene>
    <name evidence="2" type="primary">rps2</name>
</gene>
<dbReference type="InterPro" id="IPR005706">
    <property type="entry name" value="Ribosomal_uS2_bac/mit/plastid"/>
</dbReference>
<dbReference type="SUPFAM" id="SSF52313">
    <property type="entry name" value="Ribosomal protein S2"/>
    <property type="match status" value="1"/>
</dbReference>
<evidence type="ECO:0000313" key="2">
    <source>
        <dbReference type="EMBL" id="QEM01703.1"/>
    </source>
</evidence>
<dbReference type="CDD" id="cd01425">
    <property type="entry name" value="RPS2"/>
    <property type="match status" value="1"/>
</dbReference>
<keyword evidence="2" id="KW-0689">Ribosomal protein</keyword>
<dbReference type="Gene3D" id="3.40.50.10490">
    <property type="entry name" value="Glucose-6-phosphate isomerase like protein, domain 1"/>
    <property type="match status" value="1"/>
</dbReference>